<evidence type="ECO:0000313" key="3">
    <source>
        <dbReference type="Proteomes" id="UP001578633"/>
    </source>
</evidence>
<proteinExistence type="predicted"/>
<evidence type="ECO:0000313" key="2">
    <source>
        <dbReference type="EMBL" id="KAL1795508.1"/>
    </source>
</evidence>
<sequence length="240" mass="26063">MMPTQSNLPADNVQDKDAASEAKAVQNAWGDDLPPSASQSDPSVEPETSVNPVDEPSTTPDANQTEAAKPDDEEYGEFVEASTDPLKRPLYDTTEQDDENRGLLDSKSRPVWEAECYIGMGLVEPVTAGVGIATRRVNHMARWKRNDTRANMIVAEWKRKQAQMAESRAIPVAAAADPSSAKDGSVPLAATALSAMHNEYLEKPRVMTSTSAMNGVMRPVRFAGSAIDEMVETERMAWGP</sequence>
<protein>
    <submittedName>
        <fullName evidence="2">Uncharacterized protein</fullName>
    </submittedName>
</protein>
<evidence type="ECO:0000256" key="1">
    <source>
        <dbReference type="SAM" id="MobiDB-lite"/>
    </source>
</evidence>
<dbReference type="GeneID" id="96086054"/>
<gene>
    <name evidence="2" type="ORF">ACET3X_005732</name>
</gene>
<name>A0ABR3UHM5_9PLEO</name>
<organism evidence="2 3">
    <name type="scientific">Alternaria dauci</name>
    <dbReference type="NCBI Taxonomy" id="48095"/>
    <lineage>
        <taxon>Eukaryota</taxon>
        <taxon>Fungi</taxon>
        <taxon>Dikarya</taxon>
        <taxon>Ascomycota</taxon>
        <taxon>Pezizomycotina</taxon>
        <taxon>Dothideomycetes</taxon>
        <taxon>Pleosporomycetidae</taxon>
        <taxon>Pleosporales</taxon>
        <taxon>Pleosporineae</taxon>
        <taxon>Pleosporaceae</taxon>
        <taxon>Alternaria</taxon>
        <taxon>Alternaria sect. Porri</taxon>
    </lineage>
</organism>
<accession>A0ABR3UHM5</accession>
<dbReference type="Proteomes" id="UP001578633">
    <property type="component" value="Chromosome 5"/>
</dbReference>
<dbReference type="EMBL" id="JBHGVX010000005">
    <property type="protein sequence ID" value="KAL1795508.1"/>
    <property type="molecule type" value="Genomic_DNA"/>
</dbReference>
<dbReference type="RefSeq" id="XP_069306092.1">
    <property type="nucleotide sequence ID" value="XM_069451867.1"/>
</dbReference>
<feature type="region of interest" description="Disordered" evidence="1">
    <location>
        <begin position="1"/>
        <end position="106"/>
    </location>
</feature>
<feature type="compositionally biased region" description="Polar residues" evidence="1">
    <location>
        <begin position="36"/>
        <end position="66"/>
    </location>
</feature>
<reference evidence="2 3" key="1">
    <citation type="submission" date="2024-09" db="EMBL/GenBank/DDBJ databases">
        <title>T2T genomes of carrot and Alternaria dauci and their utility for understanding host-pathogen interaction during carrot leaf blight disease.</title>
        <authorList>
            <person name="Liu W."/>
            <person name="Xu S."/>
            <person name="Ou C."/>
            <person name="Liu X."/>
            <person name="Zhuang F."/>
            <person name="Deng X.W."/>
        </authorList>
    </citation>
    <scope>NUCLEOTIDE SEQUENCE [LARGE SCALE GENOMIC DNA]</scope>
    <source>
        <strain evidence="2 3">A2016</strain>
    </source>
</reference>
<comment type="caution">
    <text evidence="2">The sequence shown here is derived from an EMBL/GenBank/DDBJ whole genome shotgun (WGS) entry which is preliminary data.</text>
</comment>
<keyword evidence="3" id="KW-1185">Reference proteome</keyword>